<keyword evidence="3" id="KW-1185">Reference proteome</keyword>
<evidence type="ECO:0000313" key="2">
    <source>
        <dbReference type="EMBL" id="BBO32135.1"/>
    </source>
</evidence>
<name>A0A5K7X6Y3_9BACT</name>
<sequence>MILRVLRASSGWTSISIRGDWPRNTRKGTKEKPPNAAYSER</sequence>
<dbReference type="Proteomes" id="UP000326837">
    <property type="component" value="Chromosome"/>
</dbReference>
<dbReference type="KEGG" id="lpav:PLANPX_1747"/>
<organism evidence="2 3">
    <name type="scientific">Lacipirellula parvula</name>
    <dbReference type="NCBI Taxonomy" id="2650471"/>
    <lineage>
        <taxon>Bacteria</taxon>
        <taxon>Pseudomonadati</taxon>
        <taxon>Planctomycetota</taxon>
        <taxon>Planctomycetia</taxon>
        <taxon>Pirellulales</taxon>
        <taxon>Lacipirellulaceae</taxon>
        <taxon>Lacipirellula</taxon>
    </lineage>
</organism>
<reference evidence="3" key="1">
    <citation type="submission" date="2019-10" db="EMBL/GenBank/DDBJ databases">
        <title>Lacipirellula parvula gen. nov., sp. nov., representing a lineage of planctomycetes widespread in freshwater anoxic habitats, and description of the family Lacipirellulaceae.</title>
        <authorList>
            <person name="Dedysh S.N."/>
            <person name="Kulichevskaya I.S."/>
            <person name="Beletsky A.V."/>
            <person name="Rakitin A.L."/>
            <person name="Mardanov A.V."/>
            <person name="Ivanova A.A."/>
            <person name="Saltykova V.X."/>
            <person name="Rijpstra W.I.C."/>
            <person name="Sinninghe Damste J.S."/>
            <person name="Ravin N.V."/>
        </authorList>
    </citation>
    <scope>NUCLEOTIDE SEQUENCE [LARGE SCALE GENOMIC DNA]</scope>
    <source>
        <strain evidence="3">PX69</strain>
    </source>
</reference>
<evidence type="ECO:0000256" key="1">
    <source>
        <dbReference type="SAM" id="MobiDB-lite"/>
    </source>
</evidence>
<dbReference type="EMBL" id="AP021861">
    <property type="protein sequence ID" value="BBO32135.1"/>
    <property type="molecule type" value="Genomic_DNA"/>
</dbReference>
<feature type="compositionally biased region" description="Basic and acidic residues" evidence="1">
    <location>
        <begin position="20"/>
        <end position="41"/>
    </location>
</feature>
<gene>
    <name evidence="2" type="ORF">PLANPX_1747</name>
</gene>
<dbReference type="AlphaFoldDB" id="A0A5K7X6Y3"/>
<proteinExistence type="predicted"/>
<protein>
    <submittedName>
        <fullName evidence="2">Uncharacterized protein</fullName>
    </submittedName>
</protein>
<evidence type="ECO:0000313" key="3">
    <source>
        <dbReference type="Proteomes" id="UP000326837"/>
    </source>
</evidence>
<accession>A0A5K7X6Y3</accession>
<feature type="region of interest" description="Disordered" evidence="1">
    <location>
        <begin position="17"/>
        <end position="41"/>
    </location>
</feature>